<feature type="region of interest" description="Disordered" evidence="1">
    <location>
        <begin position="1"/>
        <end position="72"/>
    </location>
</feature>
<dbReference type="HOGENOM" id="CLU_2726452_0_0_1"/>
<proteinExistence type="predicted"/>
<dbReference type="Gramene" id="OMERI02G14010.1">
    <property type="protein sequence ID" value="OMERI02G14010.1"/>
    <property type="gene ID" value="OMERI02G14010"/>
</dbReference>
<reference evidence="2" key="1">
    <citation type="submission" date="2015-04" db="UniProtKB">
        <authorList>
            <consortium name="EnsemblPlants"/>
        </authorList>
    </citation>
    <scope>IDENTIFICATION</scope>
</reference>
<feature type="compositionally biased region" description="Basic and acidic residues" evidence="1">
    <location>
        <begin position="51"/>
        <end position="65"/>
    </location>
</feature>
<reference evidence="2" key="2">
    <citation type="submission" date="2018-05" db="EMBL/GenBank/DDBJ databases">
        <title>OmerRS3 (Oryza meridionalis Reference Sequence Version 3).</title>
        <authorList>
            <person name="Zhang J."/>
            <person name="Kudrna D."/>
            <person name="Lee S."/>
            <person name="Talag J."/>
            <person name="Welchert J."/>
            <person name="Wing R.A."/>
        </authorList>
    </citation>
    <scope>NUCLEOTIDE SEQUENCE [LARGE SCALE GENOMIC DNA]</scope>
    <source>
        <strain evidence="2">cv. OR44</strain>
    </source>
</reference>
<evidence type="ECO:0000313" key="3">
    <source>
        <dbReference type="Proteomes" id="UP000008021"/>
    </source>
</evidence>
<dbReference type="Proteomes" id="UP000008021">
    <property type="component" value="Chromosome 2"/>
</dbReference>
<accession>A0A0E0CJH4</accession>
<organism evidence="2">
    <name type="scientific">Oryza meridionalis</name>
    <dbReference type="NCBI Taxonomy" id="40149"/>
    <lineage>
        <taxon>Eukaryota</taxon>
        <taxon>Viridiplantae</taxon>
        <taxon>Streptophyta</taxon>
        <taxon>Embryophyta</taxon>
        <taxon>Tracheophyta</taxon>
        <taxon>Spermatophyta</taxon>
        <taxon>Magnoliopsida</taxon>
        <taxon>Liliopsida</taxon>
        <taxon>Poales</taxon>
        <taxon>Poaceae</taxon>
        <taxon>BOP clade</taxon>
        <taxon>Oryzoideae</taxon>
        <taxon>Oryzeae</taxon>
        <taxon>Oryzinae</taxon>
        <taxon>Oryza</taxon>
    </lineage>
</organism>
<protein>
    <submittedName>
        <fullName evidence="2">Uncharacterized protein</fullName>
    </submittedName>
</protein>
<dbReference type="EnsemblPlants" id="OMERI02G14010.1">
    <property type="protein sequence ID" value="OMERI02G14010.1"/>
    <property type="gene ID" value="OMERI02G14010"/>
</dbReference>
<dbReference type="AlphaFoldDB" id="A0A0E0CJH4"/>
<name>A0A0E0CJH4_9ORYZ</name>
<keyword evidence="3" id="KW-1185">Reference proteome</keyword>
<sequence>MAGREKGEGGADAVAMEIKRRSPNLRSRLAAGSPPRSHLLQPPLHSVPPSLREEGWPGGIGEKEAPAPLPWR</sequence>
<evidence type="ECO:0000313" key="2">
    <source>
        <dbReference type="EnsemblPlants" id="OMERI02G14010.1"/>
    </source>
</evidence>
<evidence type="ECO:0000256" key="1">
    <source>
        <dbReference type="SAM" id="MobiDB-lite"/>
    </source>
</evidence>